<comment type="subcellular location">
    <subcellularLocation>
        <location evidence="1">Nucleus</location>
    </subcellularLocation>
</comment>
<evidence type="ECO:0000313" key="7">
    <source>
        <dbReference type="Proteomes" id="UP000054485"/>
    </source>
</evidence>
<accession>A0A0D0A0J3</accession>
<name>A0A0D0A0J3_9AGAM</name>
<evidence type="ECO:0000313" key="6">
    <source>
        <dbReference type="EMBL" id="KIK35341.1"/>
    </source>
</evidence>
<reference evidence="7" key="2">
    <citation type="submission" date="2015-01" db="EMBL/GenBank/DDBJ databases">
        <title>Evolutionary Origins and Diversification of the Mycorrhizal Mutualists.</title>
        <authorList>
            <consortium name="DOE Joint Genome Institute"/>
            <consortium name="Mycorrhizal Genomics Consortium"/>
            <person name="Kohler A."/>
            <person name="Kuo A."/>
            <person name="Nagy L.G."/>
            <person name="Floudas D."/>
            <person name="Copeland A."/>
            <person name="Barry K.W."/>
            <person name="Cichocki N."/>
            <person name="Veneault-Fourrey C."/>
            <person name="LaButti K."/>
            <person name="Lindquist E.A."/>
            <person name="Lipzen A."/>
            <person name="Lundell T."/>
            <person name="Morin E."/>
            <person name="Murat C."/>
            <person name="Riley R."/>
            <person name="Ohm R."/>
            <person name="Sun H."/>
            <person name="Tunlid A."/>
            <person name="Henrissat B."/>
            <person name="Grigoriev I.V."/>
            <person name="Hibbett D.S."/>
            <person name="Martin F."/>
        </authorList>
    </citation>
    <scope>NUCLEOTIDE SEQUENCE [LARGE SCALE GENOMIC DNA]</scope>
    <source>
        <strain evidence="7">UH-Slu-Lm8-n1</strain>
    </source>
</reference>
<dbReference type="PANTHER" id="PTHR46481">
    <property type="entry name" value="ZINC FINGER BED DOMAIN-CONTAINING PROTEIN 4"/>
    <property type="match status" value="1"/>
</dbReference>
<reference evidence="6 7" key="1">
    <citation type="submission" date="2014-04" db="EMBL/GenBank/DDBJ databases">
        <authorList>
            <consortium name="DOE Joint Genome Institute"/>
            <person name="Kuo A."/>
            <person name="Ruytinx J."/>
            <person name="Rineau F."/>
            <person name="Colpaert J."/>
            <person name="Kohler A."/>
            <person name="Nagy L.G."/>
            <person name="Floudas D."/>
            <person name="Copeland A."/>
            <person name="Barry K.W."/>
            <person name="Cichocki N."/>
            <person name="Veneault-Fourrey C."/>
            <person name="LaButti K."/>
            <person name="Lindquist E.A."/>
            <person name="Lipzen A."/>
            <person name="Lundell T."/>
            <person name="Morin E."/>
            <person name="Murat C."/>
            <person name="Sun H."/>
            <person name="Tunlid A."/>
            <person name="Henrissat B."/>
            <person name="Grigoriev I.V."/>
            <person name="Hibbett D.S."/>
            <person name="Martin F."/>
            <person name="Nordberg H.P."/>
            <person name="Cantor M.N."/>
            <person name="Hua S.X."/>
        </authorList>
    </citation>
    <scope>NUCLEOTIDE SEQUENCE [LARGE SCALE GENOMIC DNA]</scope>
    <source>
        <strain evidence="6 7">UH-Slu-Lm8-n1</strain>
    </source>
</reference>
<dbReference type="InParanoid" id="A0A0D0A0J3"/>
<dbReference type="AlphaFoldDB" id="A0A0D0A0J3"/>
<dbReference type="EMBL" id="KN835635">
    <property type="protein sequence ID" value="KIK35341.1"/>
    <property type="molecule type" value="Genomic_DNA"/>
</dbReference>
<gene>
    <name evidence="6" type="ORF">CY34DRAFT_96281</name>
</gene>
<keyword evidence="2" id="KW-0479">Metal-binding</keyword>
<dbReference type="PANTHER" id="PTHR46481:SF10">
    <property type="entry name" value="ZINC FINGER BED DOMAIN-CONTAINING PROTEIN 39"/>
    <property type="match status" value="1"/>
</dbReference>
<dbReference type="GO" id="GO:0008270">
    <property type="term" value="F:zinc ion binding"/>
    <property type="evidence" value="ECO:0007669"/>
    <property type="project" value="UniProtKB-KW"/>
</dbReference>
<evidence type="ECO:0000256" key="1">
    <source>
        <dbReference type="ARBA" id="ARBA00004123"/>
    </source>
</evidence>
<evidence type="ECO:0000256" key="5">
    <source>
        <dbReference type="ARBA" id="ARBA00023242"/>
    </source>
</evidence>
<dbReference type="InterPro" id="IPR052035">
    <property type="entry name" value="ZnF_BED_domain_contain"/>
</dbReference>
<feature type="non-terminal residue" evidence="6">
    <location>
        <position position="99"/>
    </location>
</feature>
<dbReference type="HOGENOM" id="CLU_155624_0_2_1"/>
<sequence length="99" mass="11180">LRELIIVAWYKYFQALKSDLVRAQGKISFTSDLWSDKKLRPFMALTAHWIAKEEKMSVLVLRVALIAFHHVPGSHTGKSLGSTLLCLLNRADVTKDVSV</sequence>
<keyword evidence="4" id="KW-0862">Zinc</keyword>
<organism evidence="6 7">
    <name type="scientific">Suillus luteus UH-Slu-Lm8-n1</name>
    <dbReference type="NCBI Taxonomy" id="930992"/>
    <lineage>
        <taxon>Eukaryota</taxon>
        <taxon>Fungi</taxon>
        <taxon>Dikarya</taxon>
        <taxon>Basidiomycota</taxon>
        <taxon>Agaricomycotina</taxon>
        <taxon>Agaricomycetes</taxon>
        <taxon>Agaricomycetidae</taxon>
        <taxon>Boletales</taxon>
        <taxon>Suillineae</taxon>
        <taxon>Suillaceae</taxon>
        <taxon>Suillus</taxon>
    </lineage>
</organism>
<proteinExistence type="predicted"/>
<evidence type="ECO:0000256" key="3">
    <source>
        <dbReference type="ARBA" id="ARBA00022771"/>
    </source>
</evidence>
<dbReference type="OrthoDB" id="1607513at2759"/>
<protein>
    <submittedName>
        <fullName evidence="6">Uncharacterized protein</fullName>
    </submittedName>
</protein>
<evidence type="ECO:0000256" key="4">
    <source>
        <dbReference type="ARBA" id="ARBA00022833"/>
    </source>
</evidence>
<dbReference type="Proteomes" id="UP000054485">
    <property type="component" value="Unassembled WGS sequence"/>
</dbReference>
<keyword evidence="5" id="KW-0539">Nucleus</keyword>
<keyword evidence="7" id="KW-1185">Reference proteome</keyword>
<evidence type="ECO:0000256" key="2">
    <source>
        <dbReference type="ARBA" id="ARBA00022723"/>
    </source>
</evidence>
<dbReference type="GO" id="GO:0005634">
    <property type="term" value="C:nucleus"/>
    <property type="evidence" value="ECO:0007669"/>
    <property type="project" value="UniProtKB-SubCell"/>
</dbReference>
<keyword evidence="3" id="KW-0863">Zinc-finger</keyword>